<protein>
    <submittedName>
        <fullName evidence="1">Uncharacterized protein</fullName>
    </submittedName>
</protein>
<evidence type="ECO:0000313" key="2">
    <source>
        <dbReference type="Proteomes" id="UP001638806"/>
    </source>
</evidence>
<sequence>SPCLRRARTSLCCHQLPSQPPAESTSTASPRFHPDPTAGTTSLRATSTQSTTLSFTSTQASVSISSTPSPLVGDPGFSHGHHRPGAPPARAIPQPNGDDHGSATTTDITTDAARPPTSANTCDGHCTSTPAACRMVPITRSFHIGSSGTAAPSAPSLHQNHRPLASSVSSGCSTPLTSIDIEFASSCPTAA</sequence>
<keyword evidence="2" id="KW-1185">Reference proteome</keyword>
<name>A0ACC4E846_PURLI</name>
<accession>A0ACC4E846</accession>
<comment type="caution">
    <text evidence="1">The sequence shown here is derived from an EMBL/GenBank/DDBJ whole genome shotgun (WGS) entry which is preliminary data.</text>
</comment>
<evidence type="ECO:0000313" key="1">
    <source>
        <dbReference type="EMBL" id="KAL3964825.1"/>
    </source>
</evidence>
<reference evidence="1" key="1">
    <citation type="submission" date="2024-12" db="EMBL/GenBank/DDBJ databases">
        <title>Comparative genomics and development of molecular markers within Purpureocillium lilacinum and among Purpureocillium species.</title>
        <authorList>
            <person name="Yeh Z.-Y."/>
            <person name="Ni N.-T."/>
            <person name="Lo P.-H."/>
            <person name="Mushyakhwo K."/>
            <person name="Lin C.-F."/>
            <person name="Nai Y.-S."/>
        </authorList>
    </citation>
    <scope>NUCLEOTIDE SEQUENCE</scope>
    <source>
        <strain evidence="1">NCHU-NPUST-175</strain>
    </source>
</reference>
<proteinExistence type="predicted"/>
<gene>
    <name evidence="1" type="ORF">ACCO45_001829</name>
</gene>
<feature type="non-terminal residue" evidence="1">
    <location>
        <position position="1"/>
    </location>
</feature>
<organism evidence="1 2">
    <name type="scientific">Purpureocillium lilacinum</name>
    <name type="common">Paecilomyces lilacinus</name>
    <dbReference type="NCBI Taxonomy" id="33203"/>
    <lineage>
        <taxon>Eukaryota</taxon>
        <taxon>Fungi</taxon>
        <taxon>Dikarya</taxon>
        <taxon>Ascomycota</taxon>
        <taxon>Pezizomycotina</taxon>
        <taxon>Sordariomycetes</taxon>
        <taxon>Hypocreomycetidae</taxon>
        <taxon>Hypocreales</taxon>
        <taxon>Ophiocordycipitaceae</taxon>
        <taxon>Purpureocillium</taxon>
    </lineage>
</organism>
<dbReference type="EMBL" id="JBGNUJ010000002">
    <property type="protein sequence ID" value="KAL3964825.1"/>
    <property type="molecule type" value="Genomic_DNA"/>
</dbReference>
<dbReference type="Proteomes" id="UP001638806">
    <property type="component" value="Unassembled WGS sequence"/>
</dbReference>